<proteinExistence type="predicted"/>
<feature type="transmembrane region" description="Helical" evidence="1">
    <location>
        <begin position="388"/>
        <end position="410"/>
    </location>
</feature>
<feature type="transmembrane region" description="Helical" evidence="1">
    <location>
        <begin position="100"/>
        <end position="117"/>
    </location>
</feature>
<keyword evidence="1" id="KW-0472">Membrane</keyword>
<sequence length="625" mass="72340">MISLFVILAYFTASTVLGYLIVLLFLRKSWQICTHIFSGWIIGQILCSFLLFLFTFISSITIEILVSLILVEMGISFFIFLYLWNNFDHSLFEISFEESFSYYFSILTIAVISYVYLSNIYSNVPYSVPFISIPTFDEELSFISSVLYGINSKKADISILNNTSKFNLFNASKCYFNKIFDQILFNDPFNMKEKYKQPTIPLLYVVGCCALGLPINDALFIIHFLNILATTAFLFYFATLQGGKRFLFIICMMLNGGWAFFRFFFIYDSSCDFIFNNGYRTHLPIYHFLTHHLSFSLSSSYSIPLAILSLCYSENELSDVNSYLFGGFLASLIPNFLTSISVFAISFCHPNCVKIIFPFLVSLIPKILKENLIVQPVWREFQNEGYYFSHLLIWFESFGPVFLATIHLLFNYKDKSFYHLFLSRLSLFLLLNIIRDGNDIYETSIAINSVFLPFIILYSLESLFNIKYYFSKNGSLKGFVNAIVGIVIFTYIAGGGINIIKTRENTIEVLNEYDLRLSEYINDNINTNETFYVLNPKSMNPITILLGRQLFMGNTTFVWKRGGDIQFALSDFLEIDQSGNISSILKKYNFHYLLIHNEIKEDAFNLSLTCFRTLFSNEKWNLYTT</sequence>
<feature type="transmembrane region" description="Helical" evidence="1">
    <location>
        <begin position="221"/>
        <end position="239"/>
    </location>
</feature>
<accession>A0A1J4JI25</accession>
<name>A0A1J4JI25_9EUKA</name>
<reference evidence="2" key="1">
    <citation type="submission" date="2016-10" db="EMBL/GenBank/DDBJ databases">
        <authorList>
            <person name="Benchimol M."/>
            <person name="Almeida L.G."/>
            <person name="Vasconcelos A.T."/>
            <person name="Perreira-Neves A."/>
            <person name="Rosa I.A."/>
            <person name="Tasca T."/>
            <person name="Bogo M.R."/>
            <person name="de Souza W."/>
        </authorList>
    </citation>
    <scope>NUCLEOTIDE SEQUENCE [LARGE SCALE GENOMIC DNA]</scope>
    <source>
        <strain evidence="2">K</strain>
    </source>
</reference>
<comment type="caution">
    <text evidence="2">The sequence shown here is derived from an EMBL/GenBank/DDBJ whole genome shotgun (WGS) entry which is preliminary data.</text>
</comment>
<feature type="transmembrane region" description="Helical" evidence="1">
    <location>
        <begin position="37"/>
        <end position="57"/>
    </location>
</feature>
<feature type="transmembrane region" description="Helical" evidence="1">
    <location>
        <begin position="64"/>
        <end position="84"/>
    </location>
</feature>
<feature type="transmembrane region" description="Helical" evidence="1">
    <location>
        <begin position="478"/>
        <end position="500"/>
    </location>
</feature>
<dbReference type="EMBL" id="MLAK01001149">
    <property type="protein sequence ID" value="OHS96860.1"/>
    <property type="molecule type" value="Genomic_DNA"/>
</dbReference>
<keyword evidence="1" id="KW-0812">Transmembrane</keyword>
<evidence type="ECO:0000256" key="1">
    <source>
        <dbReference type="SAM" id="Phobius"/>
    </source>
</evidence>
<dbReference type="Proteomes" id="UP000179807">
    <property type="component" value="Unassembled WGS sequence"/>
</dbReference>
<feature type="transmembrane region" description="Helical" evidence="1">
    <location>
        <begin position="246"/>
        <end position="267"/>
    </location>
</feature>
<feature type="transmembrane region" description="Helical" evidence="1">
    <location>
        <begin position="446"/>
        <end position="466"/>
    </location>
</feature>
<dbReference type="VEuPathDB" id="TrichDB:TRFO_09765"/>
<dbReference type="RefSeq" id="XP_068349997.1">
    <property type="nucleotide sequence ID" value="XM_068495049.1"/>
</dbReference>
<gene>
    <name evidence="2" type="ORF">TRFO_09765</name>
</gene>
<dbReference type="GeneID" id="94829753"/>
<feature type="transmembrane region" description="Helical" evidence="1">
    <location>
        <begin position="7"/>
        <end position="25"/>
    </location>
</feature>
<organism evidence="2 3">
    <name type="scientific">Tritrichomonas foetus</name>
    <dbReference type="NCBI Taxonomy" id="1144522"/>
    <lineage>
        <taxon>Eukaryota</taxon>
        <taxon>Metamonada</taxon>
        <taxon>Parabasalia</taxon>
        <taxon>Tritrichomonadida</taxon>
        <taxon>Tritrichomonadidae</taxon>
        <taxon>Tritrichomonas</taxon>
    </lineage>
</organism>
<feature type="transmembrane region" description="Helical" evidence="1">
    <location>
        <begin position="323"/>
        <end position="345"/>
    </location>
</feature>
<feature type="transmembrane region" description="Helical" evidence="1">
    <location>
        <begin position="417"/>
        <end position="434"/>
    </location>
</feature>
<evidence type="ECO:0000313" key="2">
    <source>
        <dbReference type="EMBL" id="OHS96860.1"/>
    </source>
</evidence>
<evidence type="ECO:0000313" key="3">
    <source>
        <dbReference type="Proteomes" id="UP000179807"/>
    </source>
</evidence>
<keyword evidence="3" id="KW-1185">Reference proteome</keyword>
<protein>
    <recommendedName>
        <fullName evidence="4">Mannosyltransferase</fullName>
    </recommendedName>
</protein>
<keyword evidence="1" id="KW-1133">Transmembrane helix</keyword>
<dbReference type="AlphaFoldDB" id="A0A1J4JI25"/>
<evidence type="ECO:0008006" key="4">
    <source>
        <dbReference type="Google" id="ProtNLM"/>
    </source>
</evidence>
<dbReference type="OrthoDB" id="10669220at2759"/>